<dbReference type="AlphaFoldDB" id="D9QRK2"/>
<dbReference type="NCBIfam" id="TIGR02530">
    <property type="entry name" value="flg_new"/>
    <property type="match status" value="1"/>
</dbReference>
<dbReference type="STRING" id="574087.Acear_1638"/>
<keyword evidence="2" id="KW-0282">Flagellum</keyword>
<dbReference type="RefSeq" id="WP_013278588.1">
    <property type="nucleotide sequence ID" value="NC_014378.1"/>
</dbReference>
<dbReference type="OrthoDB" id="165650at2"/>
<dbReference type="HOGENOM" id="CLU_145226_3_1_9"/>
<protein>
    <submittedName>
        <fullName evidence="2">Flagellar operon protein</fullName>
    </submittedName>
</protein>
<evidence type="ECO:0000313" key="3">
    <source>
        <dbReference type="Proteomes" id="UP000001661"/>
    </source>
</evidence>
<keyword evidence="2" id="KW-0969">Cilium</keyword>
<reference evidence="2 3" key="1">
    <citation type="journal article" date="2010" name="Stand. Genomic Sci.">
        <title>Complete genome sequence of Acetohalobium arabaticum type strain (Z-7288).</title>
        <authorList>
            <person name="Sikorski J."/>
            <person name="Lapidus A."/>
            <person name="Chertkov O."/>
            <person name="Lucas S."/>
            <person name="Copeland A."/>
            <person name="Glavina Del Rio T."/>
            <person name="Nolan M."/>
            <person name="Tice H."/>
            <person name="Cheng J.F."/>
            <person name="Han C."/>
            <person name="Brambilla E."/>
            <person name="Pitluck S."/>
            <person name="Liolios K."/>
            <person name="Ivanova N."/>
            <person name="Mavromatis K."/>
            <person name="Mikhailova N."/>
            <person name="Pati A."/>
            <person name="Bruce D."/>
            <person name="Detter C."/>
            <person name="Tapia R."/>
            <person name="Goodwin L."/>
            <person name="Chen A."/>
            <person name="Palaniappan K."/>
            <person name="Land M."/>
            <person name="Hauser L."/>
            <person name="Chang Y.J."/>
            <person name="Jeffries C.D."/>
            <person name="Rohde M."/>
            <person name="Goker M."/>
            <person name="Spring S."/>
            <person name="Woyke T."/>
            <person name="Bristow J."/>
            <person name="Eisen J.A."/>
            <person name="Markowitz V."/>
            <person name="Hugenholtz P."/>
            <person name="Kyrpides N.C."/>
            <person name="Klenk H.P."/>
        </authorList>
    </citation>
    <scope>NUCLEOTIDE SEQUENCE [LARGE SCALE GENOMIC DNA]</scope>
    <source>
        <strain evidence="3">ATCC 49924 / DSM 5501 / Z-7288</strain>
    </source>
</reference>
<sequence>MNNRIYSNRRIAPLQQSNKTEKTEQKKSRKSFNEILQKQLQEEAGIKFSGHAKKRLESRNIDLTAQDMQKLEKAVTKAETKGAKESLVMTDKVAYIVSVENKTVITAVDDQNMKENVFTNIDSAVIMD</sequence>
<gene>
    <name evidence="2" type="ordered locus">Acear_1638</name>
</gene>
<dbReference type="Proteomes" id="UP000001661">
    <property type="component" value="Chromosome"/>
</dbReference>
<evidence type="ECO:0000256" key="1">
    <source>
        <dbReference type="SAM" id="MobiDB-lite"/>
    </source>
</evidence>
<dbReference type="eggNOG" id="ENOG5032Y5R">
    <property type="taxonomic scope" value="Bacteria"/>
</dbReference>
<feature type="region of interest" description="Disordered" evidence="1">
    <location>
        <begin position="1"/>
        <end position="31"/>
    </location>
</feature>
<keyword evidence="3" id="KW-1185">Reference proteome</keyword>
<evidence type="ECO:0000313" key="2">
    <source>
        <dbReference type="EMBL" id="ADL13143.1"/>
    </source>
</evidence>
<name>D9QRK2_ACEAZ</name>
<keyword evidence="2" id="KW-0966">Cell projection</keyword>
<dbReference type="InterPro" id="IPR013367">
    <property type="entry name" value="Flagellar_put"/>
</dbReference>
<proteinExistence type="predicted"/>
<dbReference type="KEGG" id="aar:Acear_1638"/>
<dbReference type="EMBL" id="CP002105">
    <property type="protein sequence ID" value="ADL13143.1"/>
    <property type="molecule type" value="Genomic_DNA"/>
</dbReference>
<dbReference type="Pfam" id="PF12611">
    <property type="entry name" value="Flagellar_put"/>
    <property type="match status" value="1"/>
</dbReference>
<organism evidence="2 3">
    <name type="scientific">Acetohalobium arabaticum (strain ATCC 49924 / DSM 5501 / Z-7288)</name>
    <dbReference type="NCBI Taxonomy" id="574087"/>
    <lineage>
        <taxon>Bacteria</taxon>
        <taxon>Bacillati</taxon>
        <taxon>Bacillota</taxon>
        <taxon>Clostridia</taxon>
        <taxon>Halanaerobiales</taxon>
        <taxon>Halobacteroidaceae</taxon>
        <taxon>Acetohalobium</taxon>
    </lineage>
</organism>
<accession>D9QRK2</accession>